<evidence type="ECO:0000256" key="3">
    <source>
        <dbReference type="ARBA" id="ARBA00022833"/>
    </source>
</evidence>
<dbReference type="InterPro" id="IPR001841">
    <property type="entry name" value="Znf_RING"/>
</dbReference>
<name>A0A0L0HR55_SPIPD</name>
<keyword evidence="3" id="KW-0862">Zinc</keyword>
<organism evidence="9 10">
    <name type="scientific">Spizellomyces punctatus (strain DAOM BR117)</name>
    <dbReference type="NCBI Taxonomy" id="645134"/>
    <lineage>
        <taxon>Eukaryota</taxon>
        <taxon>Fungi</taxon>
        <taxon>Fungi incertae sedis</taxon>
        <taxon>Chytridiomycota</taxon>
        <taxon>Chytridiomycota incertae sedis</taxon>
        <taxon>Chytridiomycetes</taxon>
        <taxon>Spizellomycetales</taxon>
        <taxon>Spizellomycetaceae</taxon>
        <taxon>Spizellomyces</taxon>
    </lineage>
</organism>
<dbReference type="Gene3D" id="3.30.40.10">
    <property type="entry name" value="Zinc/RING finger domain, C3HC4 (zinc finger)"/>
    <property type="match status" value="1"/>
</dbReference>
<dbReference type="GO" id="GO:0008270">
    <property type="term" value="F:zinc ion binding"/>
    <property type="evidence" value="ECO:0007669"/>
    <property type="project" value="UniProtKB-KW"/>
</dbReference>
<evidence type="ECO:0000259" key="8">
    <source>
        <dbReference type="PROSITE" id="PS50089"/>
    </source>
</evidence>
<evidence type="ECO:0000256" key="6">
    <source>
        <dbReference type="SAM" id="Coils"/>
    </source>
</evidence>
<dbReference type="SUPFAM" id="SSF50978">
    <property type="entry name" value="WD40 repeat-like"/>
    <property type="match status" value="1"/>
</dbReference>
<accession>A0A0L0HR55</accession>
<dbReference type="Gene3D" id="2.130.10.10">
    <property type="entry name" value="YVTN repeat-like/Quinoprotein amine dehydrogenase"/>
    <property type="match status" value="1"/>
</dbReference>
<dbReference type="EMBL" id="KQ257451">
    <property type="protein sequence ID" value="KND03856.1"/>
    <property type="molecule type" value="Genomic_DNA"/>
</dbReference>
<feature type="region of interest" description="Disordered" evidence="7">
    <location>
        <begin position="196"/>
        <end position="217"/>
    </location>
</feature>
<dbReference type="PROSITE" id="PS00518">
    <property type="entry name" value="ZF_RING_1"/>
    <property type="match status" value="1"/>
</dbReference>
<evidence type="ECO:0000256" key="7">
    <source>
        <dbReference type="SAM" id="MobiDB-lite"/>
    </source>
</evidence>
<dbReference type="InterPro" id="IPR015943">
    <property type="entry name" value="WD40/YVTN_repeat-like_dom_sf"/>
</dbReference>
<evidence type="ECO:0000256" key="1">
    <source>
        <dbReference type="ARBA" id="ARBA00022723"/>
    </source>
</evidence>
<dbReference type="InterPro" id="IPR036322">
    <property type="entry name" value="WD40_repeat_dom_sf"/>
</dbReference>
<dbReference type="SMART" id="SM00184">
    <property type="entry name" value="RING"/>
    <property type="match status" value="1"/>
</dbReference>
<gene>
    <name evidence="9" type="ORF">SPPG_01310</name>
</gene>
<dbReference type="Pfam" id="PF00400">
    <property type="entry name" value="WD40"/>
    <property type="match status" value="4"/>
</dbReference>
<dbReference type="PROSITE" id="PS50294">
    <property type="entry name" value="WD_REPEATS_REGION"/>
    <property type="match status" value="1"/>
</dbReference>
<feature type="coiled-coil region" evidence="6">
    <location>
        <begin position="103"/>
        <end position="146"/>
    </location>
</feature>
<dbReference type="InterPro" id="IPR017907">
    <property type="entry name" value="Znf_RING_CS"/>
</dbReference>
<dbReference type="PROSITE" id="PS50089">
    <property type="entry name" value="ZF_RING_2"/>
    <property type="match status" value="1"/>
</dbReference>
<evidence type="ECO:0000256" key="2">
    <source>
        <dbReference type="ARBA" id="ARBA00022771"/>
    </source>
</evidence>
<dbReference type="OrthoDB" id="273771at2759"/>
<dbReference type="GO" id="GO:0061630">
    <property type="term" value="F:ubiquitin protein ligase activity"/>
    <property type="evidence" value="ECO:0007669"/>
    <property type="project" value="InterPro"/>
</dbReference>
<dbReference type="eggNOG" id="ENOG502QQ8V">
    <property type="taxonomic scope" value="Eukaryota"/>
</dbReference>
<evidence type="ECO:0000313" key="10">
    <source>
        <dbReference type="Proteomes" id="UP000053201"/>
    </source>
</evidence>
<feature type="repeat" description="WD" evidence="5">
    <location>
        <begin position="519"/>
        <end position="552"/>
    </location>
</feature>
<dbReference type="AlphaFoldDB" id="A0A0L0HR55"/>
<keyword evidence="2 4" id="KW-0863">Zinc-finger</keyword>
<feature type="compositionally biased region" description="Basic and acidic residues" evidence="7">
    <location>
        <begin position="196"/>
        <end position="206"/>
    </location>
</feature>
<dbReference type="Proteomes" id="UP000053201">
    <property type="component" value="Unassembled WGS sequence"/>
</dbReference>
<dbReference type="RefSeq" id="XP_016611895.1">
    <property type="nucleotide sequence ID" value="XM_016749632.1"/>
</dbReference>
<dbReference type="PROSITE" id="PS50082">
    <property type="entry name" value="WD_REPEATS_2"/>
    <property type="match status" value="2"/>
</dbReference>
<dbReference type="GO" id="GO:0043161">
    <property type="term" value="P:proteasome-mediated ubiquitin-dependent protein catabolic process"/>
    <property type="evidence" value="ECO:0007669"/>
    <property type="project" value="TreeGrafter"/>
</dbReference>
<dbReference type="PANTHER" id="PTHR44080:SF1">
    <property type="entry name" value="E3 UBIQUITIN-PROTEIN LIGASE COP1"/>
    <property type="match status" value="1"/>
</dbReference>
<dbReference type="VEuPathDB" id="FungiDB:SPPG_01310"/>
<proteinExistence type="predicted"/>
<dbReference type="SUPFAM" id="SSF57850">
    <property type="entry name" value="RING/U-box"/>
    <property type="match status" value="1"/>
</dbReference>
<dbReference type="InParanoid" id="A0A0L0HR55"/>
<keyword evidence="5" id="KW-0853">WD repeat</keyword>
<feature type="domain" description="RING-type" evidence="8">
    <location>
        <begin position="26"/>
        <end position="62"/>
    </location>
</feature>
<keyword evidence="10" id="KW-1185">Reference proteome</keyword>
<dbReference type="PANTHER" id="PTHR44080">
    <property type="entry name" value="E3 UBIQUITIN-PROTEIN LIGASE COP1"/>
    <property type="match status" value="1"/>
</dbReference>
<dbReference type="CDD" id="cd16504">
    <property type="entry name" value="RING-HC_COP1"/>
    <property type="match status" value="1"/>
</dbReference>
<feature type="region of interest" description="Disordered" evidence="7">
    <location>
        <begin position="339"/>
        <end position="364"/>
    </location>
</feature>
<dbReference type="InterPro" id="IPR042755">
    <property type="entry name" value="COP1"/>
</dbReference>
<evidence type="ECO:0000256" key="5">
    <source>
        <dbReference type="PROSITE-ProRule" id="PRU00221"/>
    </source>
</evidence>
<dbReference type="Pfam" id="PF13923">
    <property type="entry name" value="zf-C3HC4_2"/>
    <property type="match status" value="1"/>
</dbReference>
<dbReference type="OMA" id="CWRQMSN"/>
<dbReference type="STRING" id="645134.A0A0L0HR55"/>
<sequence length="661" mass="73879">MTGTSFAMAEFFQPGVMLHIIVFCSPICVDTMKNAFVTKCGHSFCYECIGLHLSDGKECPICVCPLTIDDISPNYTLNELIKKSSSRLCKGQDIPEDWSMDDINMMLVKLQKKKAQMATMEKENSLRLLQNFLARAKADKERLLEEVNRQLTCVTADLAAVETGLKALHVDIGGSVAQVPDALARGENHTIPVEEELHRGKKRSAEEMEGSPETSGSILALSSSHQHKKLLSSSKLIQKQNTRIEKHIGDLQERYWETRLGDCDTLDKFASNLTRFSRFSSLRPIATLNYADALFSNGSAIVSSLEFDKDDMFFATAGVMKKIKIFEYGSVLLDYGHRPQRSSSHINESSKEKKRKTEETMGNSCELNVSEDEGDVPLIQDDVPRFPVLTMSSRSKISCLTWNPYIRNHLVSSDYEGIVTLWDAGIGRAMCHFEEHEKRAWSVDWCQTDPLRLASGGDDTKVKIWSTNQKNSVATIHSAANVCSVKFNPENNNHIAFGSADHKIHYYDIRDMRAPLHVFEGHRKAVSYVKFQTNDTILSASTDCTLRLWSISDSIVSGQSTCVRTFSGHSNEKNFVGLSVNRHGELFACGSETNDIYLYWWQVSNPVVVKSFGKRIDTITGQPTSHKDTGQFVSSVCWKRNSSGTLLAANSQGKVSVMELV</sequence>
<evidence type="ECO:0000256" key="4">
    <source>
        <dbReference type="PROSITE-ProRule" id="PRU00175"/>
    </source>
</evidence>
<reference evidence="9 10" key="1">
    <citation type="submission" date="2009-08" db="EMBL/GenBank/DDBJ databases">
        <title>The Genome Sequence of Spizellomyces punctatus strain DAOM BR117.</title>
        <authorList>
            <consortium name="The Broad Institute Genome Sequencing Platform"/>
            <person name="Russ C."/>
            <person name="Cuomo C."/>
            <person name="Shea T."/>
            <person name="Young S.K."/>
            <person name="Zeng Q."/>
            <person name="Koehrsen M."/>
            <person name="Haas B."/>
            <person name="Borodovsky M."/>
            <person name="Guigo R."/>
            <person name="Alvarado L."/>
            <person name="Berlin A."/>
            <person name="Bochicchio J."/>
            <person name="Borenstein D."/>
            <person name="Chapman S."/>
            <person name="Chen Z."/>
            <person name="Engels R."/>
            <person name="Freedman E."/>
            <person name="Gellesch M."/>
            <person name="Goldberg J."/>
            <person name="Griggs A."/>
            <person name="Gujja S."/>
            <person name="Heiman D."/>
            <person name="Hepburn T."/>
            <person name="Howarth C."/>
            <person name="Jen D."/>
            <person name="Larson L."/>
            <person name="Lewis B."/>
            <person name="Mehta T."/>
            <person name="Park D."/>
            <person name="Pearson M."/>
            <person name="Roberts A."/>
            <person name="Saif S."/>
            <person name="Shenoy N."/>
            <person name="Sisk P."/>
            <person name="Stolte C."/>
            <person name="Sykes S."/>
            <person name="Thomson T."/>
            <person name="Walk T."/>
            <person name="White J."/>
            <person name="Yandava C."/>
            <person name="Burger G."/>
            <person name="Gray M.W."/>
            <person name="Holland P.W.H."/>
            <person name="King N."/>
            <person name="Lang F.B.F."/>
            <person name="Roger A.J."/>
            <person name="Ruiz-Trillo I."/>
            <person name="Lander E."/>
            <person name="Nusbaum C."/>
        </authorList>
    </citation>
    <scope>NUCLEOTIDE SEQUENCE [LARGE SCALE GENOMIC DNA]</scope>
    <source>
        <strain evidence="9 10">DAOM BR117</strain>
    </source>
</reference>
<feature type="repeat" description="WD" evidence="5">
    <location>
        <begin position="433"/>
        <end position="475"/>
    </location>
</feature>
<protein>
    <recommendedName>
        <fullName evidence="8">RING-type domain-containing protein</fullName>
    </recommendedName>
</protein>
<dbReference type="InterPro" id="IPR001680">
    <property type="entry name" value="WD40_rpt"/>
</dbReference>
<dbReference type="GeneID" id="27684982"/>
<dbReference type="SMART" id="SM00320">
    <property type="entry name" value="WD40"/>
    <property type="match status" value="7"/>
</dbReference>
<dbReference type="InterPro" id="IPR013083">
    <property type="entry name" value="Znf_RING/FYVE/PHD"/>
</dbReference>
<keyword evidence="6" id="KW-0175">Coiled coil</keyword>
<feature type="compositionally biased region" description="Basic and acidic residues" evidence="7">
    <location>
        <begin position="348"/>
        <end position="359"/>
    </location>
</feature>
<evidence type="ECO:0000313" key="9">
    <source>
        <dbReference type="EMBL" id="KND03856.1"/>
    </source>
</evidence>
<keyword evidence="1" id="KW-0479">Metal-binding</keyword>